<evidence type="ECO:0000256" key="1">
    <source>
        <dbReference type="SAM" id="MobiDB-lite"/>
    </source>
</evidence>
<evidence type="ECO:0000313" key="3">
    <source>
        <dbReference type="Proteomes" id="UP000030060"/>
    </source>
</evidence>
<dbReference type="EMBL" id="ASGY01000192">
    <property type="protein sequence ID" value="KGE65296.1"/>
    <property type="molecule type" value="Genomic_DNA"/>
</dbReference>
<accession>A0A0A1YWS1</accession>
<reference evidence="2 3" key="1">
    <citation type="journal article" date="2013" name="Genome Announc.">
        <title>Draft Genome Sequence of Pseudomonas fluorescens LMG 5329, a White Line-Inducing Principle-Producing Bioindicator for the Mushroom Pathogen Pseudomonas tolaasii.</title>
        <authorList>
            <person name="Ghequire M.G."/>
            <person name="Rokni-Zadeh H."/>
            <person name="Zarrineh P."/>
            <person name="De Mot R."/>
        </authorList>
    </citation>
    <scope>NUCLEOTIDE SEQUENCE [LARGE SCALE GENOMIC DNA]</scope>
    <source>
        <strain evidence="2 3">LMG 5329</strain>
    </source>
</reference>
<sequence length="109" mass="11235">MQNMGLTNLRQTVMRGISNHVNSHFSTAMHVSDETKGAAITVAGAAMQGLGAKVANSGGAAAKVVGGAMVWGGRAVEEYGKDKYGSANDSTNNTGNYNAYDPNNWGGRA</sequence>
<organism evidence="2 3">
    <name type="scientific">Pseudomonas fluorescens LMG 5329</name>
    <dbReference type="NCBI Taxonomy" id="1324332"/>
    <lineage>
        <taxon>Bacteria</taxon>
        <taxon>Pseudomonadati</taxon>
        <taxon>Pseudomonadota</taxon>
        <taxon>Gammaproteobacteria</taxon>
        <taxon>Pseudomonadales</taxon>
        <taxon>Pseudomonadaceae</taxon>
        <taxon>Pseudomonas</taxon>
    </lineage>
</organism>
<evidence type="ECO:0000313" key="2">
    <source>
        <dbReference type="EMBL" id="KGE65296.1"/>
    </source>
</evidence>
<feature type="region of interest" description="Disordered" evidence="1">
    <location>
        <begin position="81"/>
        <end position="109"/>
    </location>
</feature>
<gene>
    <name evidence="2" type="ORF">K814_0124735</name>
</gene>
<proteinExistence type="predicted"/>
<protein>
    <submittedName>
        <fullName evidence="2">Uncharacterized protein</fullName>
    </submittedName>
</protein>
<dbReference type="AlphaFoldDB" id="A0A0A1YWS1"/>
<comment type="caution">
    <text evidence="2">The sequence shown here is derived from an EMBL/GenBank/DDBJ whole genome shotgun (WGS) entry which is preliminary data.</text>
</comment>
<feature type="compositionally biased region" description="Polar residues" evidence="1">
    <location>
        <begin position="87"/>
        <end position="97"/>
    </location>
</feature>
<name>A0A0A1YWS1_PSEFL</name>
<dbReference type="Proteomes" id="UP000030060">
    <property type="component" value="Unassembled WGS sequence"/>
</dbReference>